<keyword evidence="2" id="KW-1133">Transmembrane helix</keyword>
<protein>
    <recommendedName>
        <fullName evidence="5">TcpE family protein</fullName>
    </recommendedName>
</protein>
<proteinExistence type="predicted"/>
<dbReference type="AlphaFoldDB" id="A0A841EBR2"/>
<comment type="caution">
    <text evidence="3">The sequence shown here is derived from an EMBL/GenBank/DDBJ whole genome shotgun (WGS) entry which is preliminary data.</text>
</comment>
<evidence type="ECO:0000313" key="4">
    <source>
        <dbReference type="Proteomes" id="UP000578077"/>
    </source>
</evidence>
<feature type="region of interest" description="Disordered" evidence="1">
    <location>
        <begin position="134"/>
        <end position="154"/>
    </location>
</feature>
<sequence>MSEQHPSDRPAGAVGRSYTRARRHPWVIGKIQGWSIPLGPFTATQLGVLVVGLYTLAHTFPLWSRLGPLSVVVVAAPFAATWAVRHATVEGRAPLRALGGYIAALSAPRRGWMHGRPVSEPRPERLRGAITIAPPSARPNPRRHPRAVAHAPRSHALHNLLSDLELPSPGSEPKE</sequence>
<name>A0A841EBR2_9ACTN</name>
<organism evidence="3 4">
    <name type="scientific">Streptomonospora salina</name>
    <dbReference type="NCBI Taxonomy" id="104205"/>
    <lineage>
        <taxon>Bacteria</taxon>
        <taxon>Bacillati</taxon>
        <taxon>Actinomycetota</taxon>
        <taxon>Actinomycetes</taxon>
        <taxon>Streptosporangiales</taxon>
        <taxon>Nocardiopsidaceae</taxon>
        <taxon>Streptomonospora</taxon>
    </lineage>
</organism>
<accession>A0A841EBR2</accession>
<dbReference type="RefSeq" id="WP_184635252.1">
    <property type="nucleotide sequence ID" value="NZ_BAABKT010000013.1"/>
</dbReference>
<feature type="transmembrane region" description="Helical" evidence="2">
    <location>
        <begin position="63"/>
        <end position="84"/>
    </location>
</feature>
<reference evidence="3 4" key="1">
    <citation type="submission" date="2020-08" db="EMBL/GenBank/DDBJ databases">
        <title>Sequencing the genomes of 1000 actinobacteria strains.</title>
        <authorList>
            <person name="Klenk H.-P."/>
        </authorList>
    </citation>
    <scope>NUCLEOTIDE SEQUENCE [LARGE SCALE GENOMIC DNA]</scope>
    <source>
        <strain evidence="3 4">DSM 44593</strain>
    </source>
</reference>
<feature type="compositionally biased region" description="Basic residues" evidence="1">
    <location>
        <begin position="140"/>
        <end position="154"/>
    </location>
</feature>
<keyword evidence="4" id="KW-1185">Reference proteome</keyword>
<keyword evidence="2" id="KW-0812">Transmembrane</keyword>
<dbReference type="EMBL" id="JACHLY010000001">
    <property type="protein sequence ID" value="MBB5998769.1"/>
    <property type="molecule type" value="Genomic_DNA"/>
</dbReference>
<evidence type="ECO:0008006" key="5">
    <source>
        <dbReference type="Google" id="ProtNLM"/>
    </source>
</evidence>
<keyword evidence="2" id="KW-0472">Membrane</keyword>
<evidence type="ECO:0000256" key="2">
    <source>
        <dbReference type="SAM" id="Phobius"/>
    </source>
</evidence>
<feature type="transmembrane region" description="Helical" evidence="2">
    <location>
        <begin position="38"/>
        <end position="57"/>
    </location>
</feature>
<evidence type="ECO:0000256" key="1">
    <source>
        <dbReference type="SAM" id="MobiDB-lite"/>
    </source>
</evidence>
<evidence type="ECO:0000313" key="3">
    <source>
        <dbReference type="EMBL" id="MBB5998769.1"/>
    </source>
</evidence>
<gene>
    <name evidence="3" type="ORF">HNR25_002520</name>
</gene>
<dbReference type="Proteomes" id="UP000578077">
    <property type="component" value="Unassembled WGS sequence"/>
</dbReference>